<proteinExistence type="predicted"/>
<protein>
    <submittedName>
        <fullName evidence="1">Uncharacterized protein</fullName>
    </submittedName>
</protein>
<reference evidence="1" key="1">
    <citation type="thesis" date="2020" institute="ProQuest LLC" country="789 East Eisenhower Parkway, Ann Arbor, MI, USA">
        <title>Comparative Genomics and Chromosome Evolution.</title>
        <authorList>
            <person name="Mudd A.B."/>
        </authorList>
    </citation>
    <scope>NUCLEOTIDE SEQUENCE</scope>
    <source>
        <strain evidence="1">237g6f4</strain>
        <tissue evidence="1">Blood</tissue>
    </source>
</reference>
<keyword evidence="2" id="KW-1185">Reference proteome</keyword>
<dbReference type="AlphaFoldDB" id="A0AAV7D3L2"/>
<accession>A0AAV7D3L2</accession>
<dbReference type="Proteomes" id="UP000824782">
    <property type="component" value="Unassembled WGS sequence"/>
</dbReference>
<name>A0AAV7D3L2_ENGPU</name>
<evidence type="ECO:0000313" key="1">
    <source>
        <dbReference type="EMBL" id="KAG8591738.1"/>
    </source>
</evidence>
<gene>
    <name evidence="1" type="ORF">GDO81_000280</name>
</gene>
<comment type="caution">
    <text evidence="1">The sequence shown here is derived from an EMBL/GenBank/DDBJ whole genome shotgun (WGS) entry which is preliminary data.</text>
</comment>
<sequence length="97" mass="10830">MSLTAPRAVGCMMGPRRHSCRRCGFSGTPARCILCSFRTGYCIYLNGTKLQYPDVDVYEVKRLQCRSLGVAVVLPSCGTGKSFTKSMLYHVCLLWRV</sequence>
<evidence type="ECO:0000313" key="2">
    <source>
        <dbReference type="Proteomes" id="UP000824782"/>
    </source>
</evidence>
<dbReference type="EMBL" id="WNYA01000001">
    <property type="protein sequence ID" value="KAG8591738.1"/>
    <property type="molecule type" value="Genomic_DNA"/>
</dbReference>
<organism evidence="1 2">
    <name type="scientific">Engystomops pustulosus</name>
    <name type="common">Tungara frog</name>
    <name type="synonym">Physalaemus pustulosus</name>
    <dbReference type="NCBI Taxonomy" id="76066"/>
    <lineage>
        <taxon>Eukaryota</taxon>
        <taxon>Metazoa</taxon>
        <taxon>Chordata</taxon>
        <taxon>Craniata</taxon>
        <taxon>Vertebrata</taxon>
        <taxon>Euteleostomi</taxon>
        <taxon>Amphibia</taxon>
        <taxon>Batrachia</taxon>
        <taxon>Anura</taxon>
        <taxon>Neobatrachia</taxon>
        <taxon>Hyloidea</taxon>
        <taxon>Leptodactylidae</taxon>
        <taxon>Leiuperinae</taxon>
        <taxon>Engystomops</taxon>
    </lineage>
</organism>